<dbReference type="OrthoDB" id="5817230at2759"/>
<keyword evidence="4 6" id="KW-0342">GTP-binding</keyword>
<evidence type="ECO:0000313" key="8">
    <source>
        <dbReference type="Proteomes" id="UP000515146"/>
    </source>
</evidence>
<dbReference type="Proteomes" id="UP000515146">
    <property type="component" value="Unplaced"/>
</dbReference>
<dbReference type="GO" id="GO:0001664">
    <property type="term" value="F:G protein-coupled receptor binding"/>
    <property type="evidence" value="ECO:0007669"/>
    <property type="project" value="InterPro"/>
</dbReference>
<keyword evidence="2 6" id="KW-0547">Nucleotide-binding</keyword>
<dbReference type="GO" id="GO:0005737">
    <property type="term" value="C:cytoplasm"/>
    <property type="evidence" value="ECO:0007669"/>
    <property type="project" value="TreeGrafter"/>
</dbReference>
<dbReference type="Gene3D" id="1.10.400.10">
    <property type="entry name" value="GI Alpha 1, domain 2-like"/>
    <property type="match status" value="1"/>
</dbReference>
<feature type="binding site" evidence="6">
    <location>
        <begin position="200"/>
        <end position="206"/>
    </location>
    <ligand>
        <name>GTP</name>
        <dbReference type="ChEBI" id="CHEBI:37565"/>
    </ligand>
</feature>
<dbReference type="GO" id="GO:0031683">
    <property type="term" value="F:G-protein beta/gamma-subunit complex binding"/>
    <property type="evidence" value="ECO:0007669"/>
    <property type="project" value="InterPro"/>
</dbReference>
<dbReference type="InterPro" id="IPR027417">
    <property type="entry name" value="P-loop_NTPase"/>
</dbReference>
<dbReference type="RefSeq" id="XP_027205249.1">
    <property type="nucleotide sequence ID" value="XM_027349448.1"/>
</dbReference>
<reference evidence="9" key="1">
    <citation type="submission" date="2025-08" db="UniProtKB">
        <authorList>
            <consortium name="RefSeq"/>
        </authorList>
    </citation>
    <scope>IDENTIFICATION</scope>
    <source>
        <strain evidence="9">Airmid</strain>
    </source>
</reference>
<dbReference type="SUPFAM" id="SSF47895">
    <property type="entry name" value="Transducin (alpha subunit), insertion domain"/>
    <property type="match status" value="1"/>
</dbReference>
<dbReference type="SUPFAM" id="SSF52540">
    <property type="entry name" value="P-loop containing nucleoside triphosphate hydrolases"/>
    <property type="match status" value="1"/>
</dbReference>
<keyword evidence="1 7" id="KW-0479">Metal-binding</keyword>
<dbReference type="GO" id="GO:0007266">
    <property type="term" value="P:Rho protein signal transduction"/>
    <property type="evidence" value="ECO:0007669"/>
    <property type="project" value="InterPro"/>
</dbReference>
<feature type="binding site" evidence="6">
    <location>
        <begin position="225"/>
        <end position="229"/>
    </location>
    <ligand>
        <name>GTP</name>
        <dbReference type="ChEBI" id="CHEBI:37565"/>
    </ligand>
</feature>
<dbReference type="FunCoup" id="A0A6P6YK18">
    <property type="interactions" value="160"/>
</dbReference>
<evidence type="ECO:0000313" key="9">
    <source>
        <dbReference type="RefSeq" id="XP_027205249.1"/>
    </source>
</evidence>
<dbReference type="Gene3D" id="3.40.50.300">
    <property type="entry name" value="P-loop containing nucleotide triphosphate hydrolases"/>
    <property type="match status" value="1"/>
</dbReference>
<dbReference type="PANTHER" id="PTHR10218">
    <property type="entry name" value="GTP-BINDING PROTEIN ALPHA SUBUNIT"/>
    <property type="match status" value="1"/>
</dbReference>
<dbReference type="Pfam" id="PF00503">
    <property type="entry name" value="G-alpha"/>
    <property type="match status" value="1"/>
</dbReference>
<dbReference type="GO" id="GO:0005525">
    <property type="term" value="F:GTP binding"/>
    <property type="evidence" value="ECO:0007669"/>
    <property type="project" value="UniProtKB-KW"/>
</dbReference>
<dbReference type="GO" id="GO:0005834">
    <property type="term" value="C:heterotrimeric G-protein complex"/>
    <property type="evidence" value="ECO:0007669"/>
    <property type="project" value="TreeGrafter"/>
</dbReference>
<gene>
    <name evidence="9" type="primary">LOC113798855</name>
</gene>
<accession>A0A6P6YK18</accession>
<proteinExistence type="predicted"/>
<dbReference type="InterPro" id="IPR011025">
    <property type="entry name" value="GproteinA_insert"/>
</dbReference>
<dbReference type="KEGG" id="dpte:113798855"/>
<protein>
    <submittedName>
        <fullName evidence="9">Guanine nucleotide-binding protein subunit alpha-13-like</fullName>
    </submittedName>
</protein>
<feature type="binding site" evidence="6">
    <location>
        <begin position="64"/>
        <end position="69"/>
    </location>
    <ligand>
        <name>GTP</name>
        <dbReference type="ChEBI" id="CHEBI:37565"/>
    </ligand>
</feature>
<dbReference type="PRINTS" id="PR00318">
    <property type="entry name" value="GPROTEINA"/>
</dbReference>
<keyword evidence="8" id="KW-1185">Reference proteome</keyword>
<evidence type="ECO:0000256" key="3">
    <source>
        <dbReference type="ARBA" id="ARBA00022842"/>
    </source>
</evidence>
<evidence type="ECO:0000256" key="7">
    <source>
        <dbReference type="PIRSR" id="PIRSR601019-2"/>
    </source>
</evidence>
<evidence type="ECO:0000256" key="1">
    <source>
        <dbReference type="ARBA" id="ARBA00022723"/>
    </source>
</evidence>
<dbReference type="FunFam" id="3.40.50.300:FF:000692">
    <property type="entry name" value="Guanine nucleotide-binding protein subunit alpha"/>
    <property type="match status" value="2"/>
</dbReference>
<name>A0A6P6YK18_DERPT</name>
<feature type="binding site" evidence="7">
    <location>
        <position position="68"/>
    </location>
    <ligand>
        <name>Mg(2+)</name>
        <dbReference type="ChEBI" id="CHEBI:18420"/>
    </ligand>
</feature>
<dbReference type="AlphaFoldDB" id="A0A6P6YK18"/>
<dbReference type="OMA" id="QMRYIHT"/>
<feature type="binding site" evidence="7">
    <location>
        <position position="206"/>
    </location>
    <ligand>
        <name>Mg(2+)</name>
        <dbReference type="ChEBI" id="CHEBI:18420"/>
    </ligand>
</feature>
<dbReference type="GO" id="GO:0003924">
    <property type="term" value="F:GTPase activity"/>
    <property type="evidence" value="ECO:0007669"/>
    <property type="project" value="InterPro"/>
</dbReference>
<dbReference type="GO" id="GO:0007188">
    <property type="term" value="P:adenylate cyclase-modulating G protein-coupled receptor signaling pathway"/>
    <property type="evidence" value="ECO:0007669"/>
    <property type="project" value="TreeGrafter"/>
</dbReference>
<evidence type="ECO:0000256" key="5">
    <source>
        <dbReference type="ARBA" id="ARBA00023224"/>
    </source>
</evidence>
<evidence type="ECO:0000256" key="6">
    <source>
        <dbReference type="PIRSR" id="PIRSR601019-1"/>
    </source>
</evidence>
<evidence type="ECO:0000256" key="2">
    <source>
        <dbReference type="ARBA" id="ARBA00022741"/>
    </source>
</evidence>
<dbReference type="PRINTS" id="PR00440">
    <property type="entry name" value="GPROTEINA12"/>
</dbReference>
<evidence type="ECO:0000256" key="4">
    <source>
        <dbReference type="ARBA" id="ARBA00023134"/>
    </source>
</evidence>
<dbReference type="InParanoid" id="A0A6P6YK18"/>
<feature type="binding site" evidence="6">
    <location>
        <begin position="295"/>
        <end position="298"/>
    </location>
    <ligand>
        <name>GTP</name>
        <dbReference type="ChEBI" id="CHEBI:37565"/>
    </ligand>
</feature>
<sequence length="404" mass="47815">MMIIPKCCFCCSKRKYCHRCHKNYNNDDDNDDCSIENHRIEKWLKQEKYRLKRQIRILLLGTGESGKSTILKQMKIIHGENLSDGQQLEDVRHIIYFNIIKGIKVLIDARAKLSIPWSKDDDNIQAKADLVFRAETKNQITFEYFSRYTTLIDLLWNNPAIQETFQKRNQYQLSDGLPYLFRNLKRISSLTYVPTNQDLLHARIPTRTVVEYSVEYKGVEFHFIDIGGQRRQRKKWLQCFDSMLTSILFIVSSIEYDQYLVEDADVNRLDETLTIFELIIDSDYFHHTSIILFLNKTDLLAEKLKQIKKLQQRSITTTNTDNYRPKLINELFPEFDDDHNGQDPTNVQHVQQFLLKLFQQRQPSYRPLYSHFTTAVDTENIKRVFNDVRETVLLANIKAIINLQ</sequence>
<keyword evidence="3 7" id="KW-0460">Magnesium</keyword>
<dbReference type="InterPro" id="IPR001019">
    <property type="entry name" value="Gprotein_alpha_su"/>
</dbReference>
<feature type="binding site" evidence="6">
    <location>
        <position position="375"/>
    </location>
    <ligand>
        <name>GTP</name>
        <dbReference type="ChEBI" id="CHEBI:37565"/>
    </ligand>
</feature>
<dbReference type="GO" id="GO:0046872">
    <property type="term" value="F:metal ion binding"/>
    <property type="evidence" value="ECO:0007669"/>
    <property type="project" value="UniProtKB-KW"/>
</dbReference>
<dbReference type="SMART" id="SM00275">
    <property type="entry name" value="G_alpha"/>
    <property type="match status" value="1"/>
</dbReference>
<organism evidence="8 9">
    <name type="scientific">Dermatophagoides pteronyssinus</name>
    <name type="common">European house dust mite</name>
    <dbReference type="NCBI Taxonomy" id="6956"/>
    <lineage>
        <taxon>Eukaryota</taxon>
        <taxon>Metazoa</taxon>
        <taxon>Ecdysozoa</taxon>
        <taxon>Arthropoda</taxon>
        <taxon>Chelicerata</taxon>
        <taxon>Arachnida</taxon>
        <taxon>Acari</taxon>
        <taxon>Acariformes</taxon>
        <taxon>Sarcoptiformes</taxon>
        <taxon>Astigmata</taxon>
        <taxon>Psoroptidia</taxon>
        <taxon>Analgoidea</taxon>
        <taxon>Pyroglyphidae</taxon>
        <taxon>Dermatophagoidinae</taxon>
        <taxon>Dermatophagoides</taxon>
    </lineage>
</organism>
<dbReference type="PROSITE" id="PS51882">
    <property type="entry name" value="G_ALPHA"/>
    <property type="match status" value="1"/>
</dbReference>
<keyword evidence="5" id="KW-0807">Transducer</keyword>
<dbReference type="PANTHER" id="PTHR10218:SF360">
    <property type="entry name" value="GUANINE NUCLEOTIDE-BINDING PROTEIN SUBUNIT ALPHA HOMOLOG"/>
    <property type="match status" value="1"/>
</dbReference>
<dbReference type="InterPro" id="IPR000469">
    <property type="entry name" value="Gprotein_alpha_12/13"/>
</dbReference>
<dbReference type="CDD" id="cd00066">
    <property type="entry name" value="G-alpha"/>
    <property type="match status" value="1"/>
</dbReference>